<organism evidence="1 2">
    <name type="scientific">Arenibacter palladensis</name>
    <dbReference type="NCBI Taxonomy" id="237373"/>
    <lineage>
        <taxon>Bacteria</taxon>
        <taxon>Pseudomonadati</taxon>
        <taxon>Bacteroidota</taxon>
        <taxon>Flavobacteriia</taxon>
        <taxon>Flavobacteriales</taxon>
        <taxon>Flavobacteriaceae</taxon>
        <taxon>Arenibacter</taxon>
    </lineage>
</organism>
<gene>
    <name evidence="1" type="ORF">SAMN03080594_102310</name>
</gene>
<dbReference type="AlphaFoldDB" id="A0A1M4Y446"/>
<sequence>MLPELSACIQMSDSQLYFHIILFISTDFPEYNHGFRETFKAIPPIGTLVLSVDIEFNGNL</sequence>
<dbReference type="Proteomes" id="UP000184406">
    <property type="component" value="Unassembled WGS sequence"/>
</dbReference>
<name>A0A1M4Y446_9FLAO</name>
<protein>
    <submittedName>
        <fullName evidence="1">Uncharacterized protein</fullName>
    </submittedName>
</protein>
<evidence type="ECO:0000313" key="1">
    <source>
        <dbReference type="EMBL" id="SHF00567.1"/>
    </source>
</evidence>
<proteinExistence type="predicted"/>
<reference evidence="2" key="1">
    <citation type="submission" date="2016-11" db="EMBL/GenBank/DDBJ databases">
        <authorList>
            <person name="Varghese N."/>
            <person name="Submissions S."/>
        </authorList>
    </citation>
    <scope>NUCLEOTIDE SEQUENCE [LARGE SCALE GENOMIC DNA]</scope>
    <source>
        <strain evidence="2">DSM 17539</strain>
    </source>
</reference>
<accession>A0A1M4Y446</accession>
<keyword evidence="2" id="KW-1185">Reference proteome</keyword>
<evidence type="ECO:0000313" key="2">
    <source>
        <dbReference type="Proteomes" id="UP000184406"/>
    </source>
</evidence>
<dbReference type="EMBL" id="FQUX01000002">
    <property type="protein sequence ID" value="SHF00567.1"/>
    <property type="molecule type" value="Genomic_DNA"/>
</dbReference>